<dbReference type="InterPro" id="IPR051121">
    <property type="entry name" value="FAH"/>
</dbReference>
<dbReference type="Gene3D" id="3.90.850.10">
    <property type="entry name" value="Fumarylacetoacetase-like, C-terminal domain"/>
    <property type="match status" value="1"/>
</dbReference>
<dbReference type="FunFam" id="3.90.850.10:FF:000002">
    <property type="entry name" value="2-hydroxyhepta-2,4-diene-1,7-dioate isomerase"/>
    <property type="match status" value="1"/>
</dbReference>
<protein>
    <submittedName>
        <fullName evidence="4">2-keto-4-pentenoate hydratase/2-oxohepta-3-ene-1,7-dioic acid hydratase in catechol pathway</fullName>
    </submittedName>
</protein>
<keyword evidence="5" id="KW-1185">Reference proteome</keyword>
<comment type="caution">
    <text evidence="4">The sequence shown here is derived from an EMBL/GenBank/DDBJ whole genome shotgun (WGS) entry which is preliminary data.</text>
</comment>
<dbReference type="GO" id="GO:0016853">
    <property type="term" value="F:isomerase activity"/>
    <property type="evidence" value="ECO:0007669"/>
    <property type="project" value="UniProtKB-ARBA"/>
</dbReference>
<dbReference type="GO" id="GO:0046872">
    <property type="term" value="F:metal ion binding"/>
    <property type="evidence" value="ECO:0007669"/>
    <property type="project" value="UniProtKB-KW"/>
</dbReference>
<accession>A0A4R3LZM5</accession>
<dbReference type="InterPro" id="IPR011234">
    <property type="entry name" value="Fumarylacetoacetase-like_C"/>
</dbReference>
<dbReference type="AlphaFoldDB" id="A0A4R3LZM5"/>
<evidence type="ECO:0000313" key="4">
    <source>
        <dbReference type="EMBL" id="TCT06170.1"/>
    </source>
</evidence>
<dbReference type="PANTHER" id="PTHR42796:SF4">
    <property type="entry name" value="FUMARYLACETOACETATE HYDROLASE DOMAIN-CONTAINING PROTEIN 2A"/>
    <property type="match status" value="1"/>
</dbReference>
<dbReference type="InterPro" id="IPR036663">
    <property type="entry name" value="Fumarylacetoacetase_C_sf"/>
</dbReference>
<organism evidence="4 5">
    <name type="scientific">Aquabacter spiritensis</name>
    <dbReference type="NCBI Taxonomy" id="933073"/>
    <lineage>
        <taxon>Bacteria</taxon>
        <taxon>Pseudomonadati</taxon>
        <taxon>Pseudomonadota</taxon>
        <taxon>Alphaproteobacteria</taxon>
        <taxon>Hyphomicrobiales</taxon>
        <taxon>Xanthobacteraceae</taxon>
        <taxon>Aquabacter</taxon>
    </lineage>
</organism>
<evidence type="ECO:0000256" key="1">
    <source>
        <dbReference type="ARBA" id="ARBA00010211"/>
    </source>
</evidence>
<dbReference type="SUPFAM" id="SSF56529">
    <property type="entry name" value="FAH"/>
    <property type="match status" value="1"/>
</dbReference>
<dbReference type="GO" id="GO:0019752">
    <property type="term" value="P:carboxylic acid metabolic process"/>
    <property type="evidence" value="ECO:0007669"/>
    <property type="project" value="UniProtKB-ARBA"/>
</dbReference>
<dbReference type="Proteomes" id="UP000294664">
    <property type="component" value="Unassembled WGS sequence"/>
</dbReference>
<proteinExistence type="inferred from homology"/>
<dbReference type="RefSeq" id="WP_132030683.1">
    <property type="nucleotide sequence ID" value="NZ_SMAI01000003.1"/>
</dbReference>
<feature type="domain" description="Fumarylacetoacetase-like C-terminal" evidence="3">
    <location>
        <begin position="85"/>
        <end position="296"/>
    </location>
</feature>
<sequence length="299" mass="31666">MRLVTYSRSGTPALGVVVDDRVLDVAAAAAQAGIVVPAAMQDLIEAGAEALDRLAALVASAAAACWQPLAETALLAPIPRPKKNVFCVGRNYKAHIEEGARARGVPLVFPTVPEFFSKPSTAVVGPDADIRLDTRLTDQLDYEVELALVIGKTCRDIPVAEAMSAVFGYTVLNDVTARDLQKRHHQWFKGKGLDTYCPVGPWIVTADAFGDPSGRRVTLRVNGETRQDSSTSDLLFDVATIVSVLSQGLTLEPGDIVATGTPAGVALGMTPQRWLVDGDIVEAEVGGVGILRNQVRAVA</sequence>
<gene>
    <name evidence="4" type="ORF">EDC64_103274</name>
</gene>
<reference evidence="4 5" key="1">
    <citation type="submission" date="2019-03" db="EMBL/GenBank/DDBJ databases">
        <title>Genomic Encyclopedia of Type Strains, Phase IV (KMG-IV): sequencing the most valuable type-strain genomes for metagenomic binning, comparative biology and taxonomic classification.</title>
        <authorList>
            <person name="Goeker M."/>
        </authorList>
    </citation>
    <scope>NUCLEOTIDE SEQUENCE [LARGE SCALE GENOMIC DNA]</scope>
    <source>
        <strain evidence="4 5">DSM 9035</strain>
    </source>
</reference>
<evidence type="ECO:0000259" key="3">
    <source>
        <dbReference type="Pfam" id="PF01557"/>
    </source>
</evidence>
<dbReference type="Pfam" id="PF01557">
    <property type="entry name" value="FAA_hydrolase"/>
    <property type="match status" value="1"/>
</dbReference>
<keyword evidence="2" id="KW-0479">Metal-binding</keyword>
<dbReference type="PANTHER" id="PTHR42796">
    <property type="entry name" value="FUMARYLACETOACETATE HYDROLASE DOMAIN-CONTAINING PROTEIN 2A-RELATED"/>
    <property type="match status" value="1"/>
</dbReference>
<name>A0A4R3LZM5_9HYPH</name>
<evidence type="ECO:0000256" key="2">
    <source>
        <dbReference type="ARBA" id="ARBA00022723"/>
    </source>
</evidence>
<comment type="similarity">
    <text evidence="1">Belongs to the FAH family.</text>
</comment>
<dbReference type="EMBL" id="SMAI01000003">
    <property type="protein sequence ID" value="TCT06170.1"/>
    <property type="molecule type" value="Genomic_DNA"/>
</dbReference>
<dbReference type="OrthoDB" id="5197601at2"/>
<evidence type="ECO:0000313" key="5">
    <source>
        <dbReference type="Proteomes" id="UP000294664"/>
    </source>
</evidence>